<dbReference type="SUPFAM" id="SSF50022">
    <property type="entry name" value="ISP domain"/>
    <property type="match status" value="1"/>
</dbReference>
<proteinExistence type="predicted"/>
<organism evidence="6 7">
    <name type="scientific">Vulgatibacter incomptus</name>
    <dbReference type="NCBI Taxonomy" id="1391653"/>
    <lineage>
        <taxon>Bacteria</taxon>
        <taxon>Pseudomonadati</taxon>
        <taxon>Myxococcota</taxon>
        <taxon>Myxococcia</taxon>
        <taxon>Myxococcales</taxon>
        <taxon>Cystobacterineae</taxon>
        <taxon>Vulgatibacteraceae</taxon>
        <taxon>Vulgatibacter</taxon>
    </lineage>
</organism>
<evidence type="ECO:0000256" key="3">
    <source>
        <dbReference type="ARBA" id="ARBA00023004"/>
    </source>
</evidence>
<dbReference type="Pfam" id="PF00355">
    <property type="entry name" value="Rieske"/>
    <property type="match status" value="1"/>
</dbReference>
<keyword evidence="2" id="KW-0479">Metal-binding</keyword>
<evidence type="ECO:0000256" key="2">
    <source>
        <dbReference type="ARBA" id="ARBA00022723"/>
    </source>
</evidence>
<evidence type="ECO:0000313" key="6">
    <source>
        <dbReference type="EMBL" id="AKU93062.1"/>
    </source>
</evidence>
<dbReference type="GO" id="GO:0046872">
    <property type="term" value="F:metal ion binding"/>
    <property type="evidence" value="ECO:0007669"/>
    <property type="project" value="UniProtKB-KW"/>
</dbReference>
<dbReference type="AlphaFoldDB" id="A0A0K1PHS5"/>
<keyword evidence="3" id="KW-0408">Iron</keyword>
<dbReference type="OrthoDB" id="9800776at2"/>
<dbReference type="Proteomes" id="UP000055590">
    <property type="component" value="Chromosome"/>
</dbReference>
<evidence type="ECO:0000313" key="7">
    <source>
        <dbReference type="Proteomes" id="UP000055590"/>
    </source>
</evidence>
<dbReference type="PATRIC" id="fig|1391653.3.peg.3599"/>
<gene>
    <name evidence="6" type="ORF">AKJ08_3449</name>
</gene>
<feature type="domain" description="Rieske" evidence="5">
    <location>
        <begin position="19"/>
        <end position="122"/>
    </location>
</feature>
<dbReference type="STRING" id="1391653.AKJ08_3449"/>
<dbReference type="GO" id="GO:0051537">
    <property type="term" value="F:2 iron, 2 sulfur cluster binding"/>
    <property type="evidence" value="ECO:0007669"/>
    <property type="project" value="UniProtKB-KW"/>
</dbReference>
<dbReference type="InterPro" id="IPR017941">
    <property type="entry name" value="Rieske_2Fe-2S"/>
</dbReference>
<dbReference type="RefSeq" id="WP_050727141.1">
    <property type="nucleotide sequence ID" value="NZ_CP012332.1"/>
</dbReference>
<dbReference type="KEGG" id="vin:AKJ08_3449"/>
<keyword evidence="7" id="KW-1185">Reference proteome</keyword>
<reference evidence="6 7" key="1">
    <citation type="submission" date="2015-08" db="EMBL/GenBank/DDBJ databases">
        <authorList>
            <person name="Babu N.S."/>
            <person name="Beckwith C.J."/>
            <person name="Beseler K.G."/>
            <person name="Brison A."/>
            <person name="Carone J.V."/>
            <person name="Caskin T.P."/>
            <person name="Diamond M."/>
            <person name="Durham M.E."/>
            <person name="Foxe J.M."/>
            <person name="Go M."/>
            <person name="Henderson B.A."/>
            <person name="Jones I.B."/>
            <person name="McGettigan J.A."/>
            <person name="Micheletti S.J."/>
            <person name="Nasrallah M.E."/>
            <person name="Ortiz D."/>
            <person name="Piller C.R."/>
            <person name="Privatt S.R."/>
            <person name="Schneider S.L."/>
            <person name="Sharp S."/>
            <person name="Smith T.C."/>
            <person name="Stanton J.D."/>
            <person name="Ullery H.E."/>
            <person name="Wilson R.J."/>
            <person name="Serrano M.G."/>
            <person name="Buck G."/>
            <person name="Lee V."/>
            <person name="Wang Y."/>
            <person name="Carvalho R."/>
            <person name="Voegtly L."/>
            <person name="Shi R."/>
            <person name="Duckworth R."/>
            <person name="Johnson A."/>
            <person name="Loviza R."/>
            <person name="Walstead R."/>
            <person name="Shah Z."/>
            <person name="Kiflezghi M."/>
            <person name="Wade K."/>
            <person name="Ball S.L."/>
            <person name="Bradley K.W."/>
            <person name="Asai D.J."/>
            <person name="Bowman C.A."/>
            <person name="Russell D.A."/>
            <person name="Pope W.H."/>
            <person name="Jacobs-Sera D."/>
            <person name="Hendrix R.W."/>
            <person name="Hatfull G.F."/>
        </authorList>
    </citation>
    <scope>NUCLEOTIDE SEQUENCE [LARGE SCALE GENOMIC DNA]</scope>
    <source>
        <strain evidence="6 7">DSM 27710</strain>
    </source>
</reference>
<evidence type="ECO:0000256" key="4">
    <source>
        <dbReference type="ARBA" id="ARBA00023014"/>
    </source>
</evidence>
<dbReference type="InterPro" id="IPR036922">
    <property type="entry name" value="Rieske_2Fe-2S_sf"/>
</dbReference>
<evidence type="ECO:0000259" key="5">
    <source>
        <dbReference type="PROSITE" id="PS51296"/>
    </source>
</evidence>
<dbReference type="EMBL" id="CP012332">
    <property type="protein sequence ID" value="AKU93062.1"/>
    <property type="molecule type" value="Genomic_DNA"/>
</dbReference>
<dbReference type="Gene3D" id="2.102.10.10">
    <property type="entry name" value="Rieske [2Fe-2S] iron-sulphur domain"/>
    <property type="match status" value="1"/>
</dbReference>
<accession>A0A0K1PHS5</accession>
<keyword evidence="4" id="KW-0411">Iron-sulfur</keyword>
<name>A0A0K1PHS5_9BACT</name>
<dbReference type="PROSITE" id="PS51296">
    <property type="entry name" value="RIESKE"/>
    <property type="match status" value="1"/>
</dbReference>
<dbReference type="CDD" id="cd03467">
    <property type="entry name" value="Rieske"/>
    <property type="match status" value="1"/>
</dbReference>
<keyword evidence="1" id="KW-0001">2Fe-2S</keyword>
<evidence type="ECO:0000256" key="1">
    <source>
        <dbReference type="ARBA" id="ARBA00022714"/>
    </source>
</evidence>
<sequence length="123" mass="13461">MTDSLRRERVWQTPPGVRLCPVDSIEEPGARNFVLQIGEALFHGFVVRENGAVHGYVDQCPHAGLPLARELDGYLTAKKELIACSWHGALFRLSDGVCVGGPCAGSRLTPWPVHVEDGWLKTA</sequence>
<protein>
    <submittedName>
        <fullName evidence="6">Ferredoxin, 2Fe-2S</fullName>
    </submittedName>
</protein>